<dbReference type="EMBL" id="CM055092">
    <property type="protein sequence ID" value="KAJ7568534.1"/>
    <property type="molecule type" value="Genomic_DNA"/>
</dbReference>
<reference evidence="2" key="1">
    <citation type="journal article" date="2024" name="Proc. Natl. Acad. Sci. U.S.A.">
        <title>Extraordinary preservation of gene collinearity over three hundred million years revealed in homosporous lycophytes.</title>
        <authorList>
            <person name="Li C."/>
            <person name="Wickell D."/>
            <person name="Kuo L.Y."/>
            <person name="Chen X."/>
            <person name="Nie B."/>
            <person name="Liao X."/>
            <person name="Peng D."/>
            <person name="Ji J."/>
            <person name="Jenkins J."/>
            <person name="Williams M."/>
            <person name="Shu S."/>
            <person name="Plott C."/>
            <person name="Barry K."/>
            <person name="Rajasekar S."/>
            <person name="Grimwood J."/>
            <person name="Han X."/>
            <person name="Sun S."/>
            <person name="Hou Z."/>
            <person name="He W."/>
            <person name="Dai G."/>
            <person name="Sun C."/>
            <person name="Schmutz J."/>
            <person name="Leebens-Mack J.H."/>
            <person name="Li F.W."/>
            <person name="Wang L."/>
        </authorList>
    </citation>
    <scope>NUCLEOTIDE SEQUENCE [LARGE SCALE GENOMIC DNA]</scope>
    <source>
        <strain evidence="2">cv. PW_Plant_1</strain>
    </source>
</reference>
<proteinExistence type="predicted"/>
<evidence type="ECO:0000313" key="2">
    <source>
        <dbReference type="Proteomes" id="UP001162992"/>
    </source>
</evidence>
<comment type="caution">
    <text evidence="1">The sequence shown here is derived from an EMBL/GenBank/DDBJ whole genome shotgun (WGS) entry which is preliminary data.</text>
</comment>
<protein>
    <submittedName>
        <fullName evidence="1">Uncharacterized protein</fullName>
    </submittedName>
</protein>
<name>A0ACC2EPV3_DIPCM</name>
<gene>
    <name evidence="1" type="ORF">O6H91_01G036700</name>
</gene>
<organism evidence="1 2">
    <name type="scientific">Diphasiastrum complanatum</name>
    <name type="common">Issler's clubmoss</name>
    <name type="synonym">Lycopodium complanatum</name>
    <dbReference type="NCBI Taxonomy" id="34168"/>
    <lineage>
        <taxon>Eukaryota</taxon>
        <taxon>Viridiplantae</taxon>
        <taxon>Streptophyta</taxon>
        <taxon>Embryophyta</taxon>
        <taxon>Tracheophyta</taxon>
        <taxon>Lycopodiopsida</taxon>
        <taxon>Lycopodiales</taxon>
        <taxon>Lycopodiaceae</taxon>
        <taxon>Lycopodioideae</taxon>
        <taxon>Diphasiastrum</taxon>
    </lineage>
</organism>
<evidence type="ECO:0000313" key="1">
    <source>
        <dbReference type="EMBL" id="KAJ7568534.1"/>
    </source>
</evidence>
<sequence>MMESPKKANFMGVSKLGRSQSSLSRSPTIKSNIGSLSDLSELIEASDKSKEKFGRSLFSEIGRASKRSDIVKYQQQRRFEVQSLIPPLLLVILPFMWWYVKADSGQSWNWLAYTISLRFWLEASIAFLFLVTIMLCAKFALLYMNVGSKLQALYILRAAVIHSWGCLNTICSRPLNSLLAEEESKRNIKSGSQVVWTIGSKSKIERSKFYGEGVQKYSNGDSYEGEFYQGRCSGSGVYYFHMSGKYEGDWVDGKYDGYGVETWFRGSRYRGQYRQGMRDGYGIYRFHTGDVYSGEWSNGQSNGNGVQTCEDGSRYVGEFKNGMKHGFGYYHFRNRDTYAGEYFADKMHGYGLYHFRNGHLYEGAWHEGRKQGLGLYTFRNGETQEGYWHYGVLETPSTMHPVPGSPSAVSHTKVLNVVQEARRAAAKALEVKRVDDRVNKTVTAANRAANAARVAAVKAVQRSNSNRASMPV</sequence>
<accession>A0ACC2EPV3</accession>
<dbReference type="Proteomes" id="UP001162992">
    <property type="component" value="Chromosome 1"/>
</dbReference>
<keyword evidence="2" id="KW-1185">Reference proteome</keyword>